<evidence type="ECO:0000256" key="4">
    <source>
        <dbReference type="PIRSR" id="PIRSR603782-2"/>
    </source>
</evidence>
<dbReference type="PANTHER" id="PTHR12151:SF25">
    <property type="entry name" value="LINALOOL DEHYDRATASE_ISOMERASE DOMAIN-CONTAINING PROTEIN"/>
    <property type="match status" value="1"/>
</dbReference>
<sequence>MKHFLSILGLLLLLSGCGWLYSIGDSATNDFDLSKSGMAVPEFEFTNQFDEQYGSEDLKGQFWLAKMVFTNCPTVCPIMTPNMISLQDAMIDEGIEMKFISFTVDPERDTPEHLRKYGQNIGAKEGYWYFLTGYAFEDFQDFSIEAFNSPVENLEDSEDILHTTRFFLVDPEGQVIRGYDGMITDQTEVIEDLIATVNE</sequence>
<keyword evidence="6" id="KW-0614">Plasmid</keyword>
<protein>
    <submittedName>
        <fullName evidence="6">SCO family protein</fullName>
    </submittedName>
</protein>
<dbReference type="PROSITE" id="PS51352">
    <property type="entry name" value="THIOREDOXIN_2"/>
    <property type="match status" value="1"/>
</dbReference>
<dbReference type="AlphaFoldDB" id="A0AB39BP43"/>
<reference evidence="6" key="1">
    <citation type="submission" date="2024-07" db="EMBL/GenBank/DDBJ databases">
        <title>Identification and characteristics of an arsenic-resistant bacterial isolate, which belongs to a novel species.</title>
        <authorList>
            <person name="Juszczyk A."/>
            <person name="Kowalczyk A."/>
            <person name="Was K."/>
            <person name="Kosowicz W."/>
            <person name="Budzyn A."/>
            <person name="Latowski D."/>
        </authorList>
    </citation>
    <scope>NUCLEOTIDE SEQUENCE</scope>
    <source>
        <strain evidence="6">As8PL</strain>
        <plasmid evidence="6">unnamed</plasmid>
    </source>
</reference>
<dbReference type="GO" id="GO:0046872">
    <property type="term" value="F:metal ion binding"/>
    <property type="evidence" value="ECO:0007669"/>
    <property type="project" value="UniProtKB-KW"/>
</dbReference>
<dbReference type="InterPro" id="IPR013766">
    <property type="entry name" value="Thioredoxin_domain"/>
</dbReference>
<keyword evidence="2 3" id="KW-0186">Copper</keyword>
<dbReference type="InterPro" id="IPR036249">
    <property type="entry name" value="Thioredoxin-like_sf"/>
</dbReference>
<gene>
    <name evidence="6" type="ORF">AB3N04_00475</name>
</gene>
<dbReference type="CDD" id="cd02968">
    <property type="entry name" value="SCO"/>
    <property type="match status" value="1"/>
</dbReference>
<dbReference type="PROSITE" id="PS51257">
    <property type="entry name" value="PROKAR_LIPOPROTEIN"/>
    <property type="match status" value="1"/>
</dbReference>
<evidence type="ECO:0000256" key="3">
    <source>
        <dbReference type="PIRSR" id="PIRSR603782-1"/>
    </source>
</evidence>
<feature type="binding site" evidence="3">
    <location>
        <position position="72"/>
    </location>
    <ligand>
        <name>Cu cation</name>
        <dbReference type="ChEBI" id="CHEBI:23378"/>
    </ligand>
</feature>
<geneLocation type="plasmid" evidence="6">
    <name>unnamed</name>
</geneLocation>
<accession>A0AB39BP43</accession>
<feature type="binding site" evidence="3">
    <location>
        <position position="162"/>
    </location>
    <ligand>
        <name>Cu cation</name>
        <dbReference type="ChEBI" id="CHEBI:23378"/>
    </ligand>
</feature>
<feature type="domain" description="Thioredoxin" evidence="5">
    <location>
        <begin position="34"/>
        <end position="199"/>
    </location>
</feature>
<proteinExistence type="inferred from homology"/>
<feature type="binding site" evidence="3">
    <location>
        <position position="76"/>
    </location>
    <ligand>
        <name>Cu cation</name>
        <dbReference type="ChEBI" id="CHEBI:23378"/>
    </ligand>
</feature>
<name>A0AB39BP43_9BACI</name>
<keyword evidence="4" id="KW-1015">Disulfide bond</keyword>
<evidence type="ECO:0000256" key="1">
    <source>
        <dbReference type="ARBA" id="ARBA00010996"/>
    </source>
</evidence>
<dbReference type="RefSeq" id="WP_368502843.1">
    <property type="nucleotide sequence ID" value="NZ_CP162550.1"/>
</dbReference>
<evidence type="ECO:0000313" key="6">
    <source>
        <dbReference type="EMBL" id="XDI35228.1"/>
    </source>
</evidence>
<feature type="disulfide bond" description="Redox-active" evidence="4">
    <location>
        <begin position="72"/>
        <end position="76"/>
    </location>
</feature>
<dbReference type="Pfam" id="PF02630">
    <property type="entry name" value="SCO1-SenC"/>
    <property type="match status" value="1"/>
</dbReference>
<dbReference type="SUPFAM" id="SSF52833">
    <property type="entry name" value="Thioredoxin-like"/>
    <property type="match status" value="1"/>
</dbReference>
<comment type="similarity">
    <text evidence="1">Belongs to the SCO1/2 family.</text>
</comment>
<keyword evidence="3" id="KW-0479">Metal-binding</keyword>
<evidence type="ECO:0000256" key="2">
    <source>
        <dbReference type="ARBA" id="ARBA00023008"/>
    </source>
</evidence>
<dbReference type="InterPro" id="IPR003782">
    <property type="entry name" value="SCO1/SenC"/>
</dbReference>
<organism evidence="6">
    <name type="scientific">Alkalihalophilus sp. As8PL</name>
    <dbReference type="NCBI Taxonomy" id="3237103"/>
    <lineage>
        <taxon>Bacteria</taxon>
        <taxon>Bacillati</taxon>
        <taxon>Bacillota</taxon>
        <taxon>Bacilli</taxon>
        <taxon>Bacillales</taxon>
        <taxon>Bacillaceae</taxon>
        <taxon>Alkalihalophilus</taxon>
    </lineage>
</organism>
<dbReference type="PANTHER" id="PTHR12151">
    <property type="entry name" value="ELECTRON TRANSPORT PROTIN SCO1/SENC FAMILY MEMBER"/>
    <property type="match status" value="1"/>
</dbReference>
<evidence type="ECO:0000259" key="5">
    <source>
        <dbReference type="PROSITE" id="PS51352"/>
    </source>
</evidence>
<dbReference type="Gene3D" id="3.40.30.10">
    <property type="entry name" value="Glutaredoxin"/>
    <property type="match status" value="1"/>
</dbReference>
<dbReference type="EMBL" id="CP162550">
    <property type="protein sequence ID" value="XDI35228.1"/>
    <property type="molecule type" value="Genomic_DNA"/>
</dbReference>